<comment type="cofactor">
    <cofactor evidence="1">
        <name>[4Fe-4S] cluster</name>
        <dbReference type="ChEBI" id="CHEBI:49883"/>
    </cofactor>
</comment>
<dbReference type="PROSITE" id="PS51332">
    <property type="entry name" value="B12_BINDING"/>
    <property type="match status" value="1"/>
</dbReference>
<dbReference type="InterPro" id="IPR025288">
    <property type="entry name" value="DUF4080"/>
</dbReference>
<evidence type="ECO:0000259" key="6">
    <source>
        <dbReference type="PROSITE" id="PS51332"/>
    </source>
</evidence>
<keyword evidence="2" id="KW-0949">S-adenosyl-L-methionine</keyword>
<evidence type="ECO:0000313" key="8">
    <source>
        <dbReference type="EMBL" id="QSX08126.1"/>
    </source>
</evidence>
<sequence length="578" mass="66521">MMKVVLASLNTKYVHTNVAIRSLKTNCHIDGISVQLREFTINDREEHILGRLVEEKAQVYAFSIYIWNLEPTRRIMGNLKKIRPDAWIVVGGPEVSYLTESEAWELGADLVISGEGEKIFPRVMEAISKGESLEEFAGVSYNKGNKSIRVLTSMEPVVLDELSFPYTKQELNQLKDNILYYESSRGCPYSCAYCMSSVEKGLRNKSMTKVKEELTTFLEAGVKLVKLVDRTFNCNKERAKEILTFLLDQEGETCFHFEVAADLLDEELLELLGRTPVGRFQLEAGVQSVHPETLKRIARVSNIPQVKENMNRILQKENVHVHMDLIAGLPGEGLEQIARSFNEIMDVGPHMLQLGFLKILKGSPMENMVESFGYKFQGHPPYQVLKNNSISYEELWLLHLVEHVLEKYYNSGNFPTTLEMVRNSEEQTPFDFYCGLAAHWDKKGFFDRKISKDALYQILFDYLCQNGFHRPMVEQTLKMDYLLQASWPLPPFLHPTPLPKEKAFALLHSQGFVEEYLKDYMGKPPKDIVKQVYFEIFDGGRGNKRLGLFSPKKTGLFHRNMVRWVEDWSSRLDLMLNN</sequence>
<dbReference type="SFLD" id="SFLDG01123">
    <property type="entry name" value="methyltransferase_(Class_B)"/>
    <property type="match status" value="1"/>
</dbReference>
<dbReference type="PANTHER" id="PTHR43409:SF16">
    <property type="entry name" value="SLR0320 PROTEIN"/>
    <property type="match status" value="1"/>
</dbReference>
<proteinExistence type="predicted"/>
<dbReference type="EMBL" id="CP071444">
    <property type="protein sequence ID" value="QSX08126.1"/>
    <property type="molecule type" value="Genomic_DNA"/>
</dbReference>
<dbReference type="Pfam" id="PF13311">
    <property type="entry name" value="DUF4080"/>
    <property type="match status" value="1"/>
</dbReference>
<dbReference type="SUPFAM" id="SSF102114">
    <property type="entry name" value="Radical SAM enzymes"/>
    <property type="match status" value="1"/>
</dbReference>
<dbReference type="Proteomes" id="UP000663499">
    <property type="component" value="Chromosome"/>
</dbReference>
<dbReference type="SFLD" id="SFLDS00029">
    <property type="entry name" value="Radical_SAM"/>
    <property type="match status" value="1"/>
</dbReference>
<dbReference type="InterPro" id="IPR051198">
    <property type="entry name" value="BchE-like"/>
</dbReference>
<dbReference type="PROSITE" id="PS51918">
    <property type="entry name" value="RADICAL_SAM"/>
    <property type="match status" value="1"/>
</dbReference>
<evidence type="ECO:0000256" key="1">
    <source>
        <dbReference type="ARBA" id="ARBA00001966"/>
    </source>
</evidence>
<accession>A0A974XE84</accession>
<feature type="domain" description="B12-binding" evidence="6">
    <location>
        <begin position="2"/>
        <end position="134"/>
    </location>
</feature>
<keyword evidence="9" id="KW-1185">Reference proteome</keyword>
<dbReference type="AlphaFoldDB" id="A0A974XE84"/>
<keyword evidence="3" id="KW-0479">Metal-binding</keyword>
<feature type="domain" description="Radical SAM core" evidence="7">
    <location>
        <begin position="173"/>
        <end position="391"/>
    </location>
</feature>
<dbReference type="InterPro" id="IPR023404">
    <property type="entry name" value="rSAM_horseshoe"/>
</dbReference>
<evidence type="ECO:0000256" key="4">
    <source>
        <dbReference type="ARBA" id="ARBA00023004"/>
    </source>
</evidence>
<protein>
    <submittedName>
        <fullName evidence="8">B12-binding domain-containing radical SAM protein</fullName>
    </submittedName>
</protein>
<dbReference type="GO" id="GO:0005829">
    <property type="term" value="C:cytosol"/>
    <property type="evidence" value="ECO:0007669"/>
    <property type="project" value="TreeGrafter"/>
</dbReference>
<keyword evidence="4" id="KW-0408">Iron</keyword>
<name>A0A974XE84_9FIRM</name>
<dbReference type="SMART" id="SM00729">
    <property type="entry name" value="Elp3"/>
    <property type="match status" value="1"/>
</dbReference>
<dbReference type="InterPro" id="IPR006638">
    <property type="entry name" value="Elp3/MiaA/NifB-like_rSAM"/>
</dbReference>
<evidence type="ECO:0000313" key="9">
    <source>
        <dbReference type="Proteomes" id="UP000663499"/>
    </source>
</evidence>
<organism evidence="8 9">
    <name type="scientific">Alkalibacter rhizosphaerae</name>
    <dbReference type="NCBI Taxonomy" id="2815577"/>
    <lineage>
        <taxon>Bacteria</taxon>
        <taxon>Bacillati</taxon>
        <taxon>Bacillota</taxon>
        <taxon>Clostridia</taxon>
        <taxon>Eubacteriales</taxon>
        <taxon>Eubacteriaceae</taxon>
        <taxon>Alkalibacter</taxon>
    </lineage>
</organism>
<evidence type="ECO:0000259" key="7">
    <source>
        <dbReference type="PROSITE" id="PS51918"/>
    </source>
</evidence>
<reference evidence="8" key="1">
    <citation type="submission" date="2021-03" db="EMBL/GenBank/DDBJ databases">
        <title>Alkalibacter marinus sp. nov., isolated from tidal flat sediment.</title>
        <authorList>
            <person name="Namirimu T."/>
            <person name="Yang J.-A."/>
            <person name="Yang S.-H."/>
            <person name="Kim Y.-J."/>
            <person name="Kwon K.K."/>
        </authorList>
    </citation>
    <scope>NUCLEOTIDE SEQUENCE</scope>
    <source>
        <strain evidence="8">ES005</strain>
    </source>
</reference>
<dbReference type="Pfam" id="PF02310">
    <property type="entry name" value="B12-binding"/>
    <property type="match status" value="1"/>
</dbReference>
<evidence type="ECO:0000256" key="5">
    <source>
        <dbReference type="ARBA" id="ARBA00023014"/>
    </source>
</evidence>
<dbReference type="RefSeq" id="WP_207299468.1">
    <property type="nucleotide sequence ID" value="NZ_CP071444.1"/>
</dbReference>
<evidence type="ECO:0000256" key="2">
    <source>
        <dbReference type="ARBA" id="ARBA00022691"/>
    </source>
</evidence>
<gene>
    <name evidence="8" type="ORF">J0B03_10025</name>
</gene>
<dbReference type="SFLD" id="SFLDG01082">
    <property type="entry name" value="B12-binding_domain_containing"/>
    <property type="match status" value="1"/>
</dbReference>
<dbReference type="PANTHER" id="PTHR43409">
    <property type="entry name" value="ANAEROBIC MAGNESIUM-PROTOPORPHYRIN IX MONOMETHYL ESTER CYCLASE-RELATED"/>
    <property type="match status" value="1"/>
</dbReference>
<keyword evidence="5" id="KW-0411">Iron-sulfur</keyword>
<dbReference type="GO" id="GO:0003824">
    <property type="term" value="F:catalytic activity"/>
    <property type="evidence" value="ECO:0007669"/>
    <property type="project" value="InterPro"/>
</dbReference>
<dbReference type="InterPro" id="IPR034466">
    <property type="entry name" value="Methyltransferase_Class_B"/>
</dbReference>
<dbReference type="InterPro" id="IPR006158">
    <property type="entry name" value="Cobalamin-bd"/>
</dbReference>
<dbReference type="InterPro" id="IPR007197">
    <property type="entry name" value="rSAM"/>
</dbReference>
<dbReference type="Gene3D" id="3.80.30.20">
    <property type="entry name" value="tm_1862 like domain"/>
    <property type="match status" value="1"/>
</dbReference>
<evidence type="ECO:0000256" key="3">
    <source>
        <dbReference type="ARBA" id="ARBA00022723"/>
    </source>
</evidence>
<dbReference type="KEGG" id="alka:J0B03_10025"/>
<dbReference type="GO" id="GO:0051539">
    <property type="term" value="F:4 iron, 4 sulfur cluster binding"/>
    <property type="evidence" value="ECO:0007669"/>
    <property type="project" value="UniProtKB-KW"/>
</dbReference>
<dbReference type="Gene3D" id="3.40.50.280">
    <property type="entry name" value="Cobalamin-binding domain"/>
    <property type="match status" value="1"/>
</dbReference>
<dbReference type="GO" id="GO:0046872">
    <property type="term" value="F:metal ion binding"/>
    <property type="evidence" value="ECO:0007669"/>
    <property type="project" value="UniProtKB-KW"/>
</dbReference>
<dbReference type="InterPro" id="IPR058240">
    <property type="entry name" value="rSAM_sf"/>
</dbReference>
<dbReference type="GO" id="GO:0031419">
    <property type="term" value="F:cobalamin binding"/>
    <property type="evidence" value="ECO:0007669"/>
    <property type="project" value="InterPro"/>
</dbReference>
<dbReference type="Pfam" id="PF04055">
    <property type="entry name" value="Radical_SAM"/>
    <property type="match status" value="1"/>
</dbReference>